<keyword evidence="1" id="KW-0812">Transmembrane</keyword>
<name>A0ABY5HJ09_9GAMM</name>
<protein>
    <submittedName>
        <fullName evidence="2">TIGR03750 family conjugal transfer protein</fullName>
    </submittedName>
</protein>
<sequence length="132" mass="14344">MSSQPPIQADGTLTFLPHRLNRHPVVVRGLTADELWICCGLSGVAGLAVGLPLAWLLSTLALVPTGIVAAIALGIFVGGGLLRRHKRGRPDTWLYRQLQWWLACRYPLLAGWVGGTALITHSGCWSVRREAQ</sequence>
<dbReference type="Proteomes" id="UP001058461">
    <property type="component" value="Chromosome"/>
</dbReference>
<gene>
    <name evidence="2" type="ORF">KDW95_01365</name>
</gene>
<feature type="transmembrane region" description="Helical" evidence="1">
    <location>
        <begin position="61"/>
        <end position="82"/>
    </location>
</feature>
<evidence type="ECO:0000313" key="3">
    <source>
        <dbReference type="Proteomes" id="UP001058461"/>
    </source>
</evidence>
<keyword evidence="1" id="KW-1133">Transmembrane helix</keyword>
<reference evidence="2" key="1">
    <citation type="submission" date="2021-04" db="EMBL/GenBank/DDBJ databases">
        <title>Oceanospirillales bacteria with DddD are important DMSP degraders in coastal seawater.</title>
        <authorList>
            <person name="Liu J."/>
        </authorList>
    </citation>
    <scope>NUCLEOTIDE SEQUENCE</scope>
    <source>
        <strain evidence="2">D13-1</strain>
    </source>
</reference>
<accession>A0ABY5HJ09</accession>
<organism evidence="2 3">
    <name type="scientific">Marinobacterium rhizophilum</name>
    <dbReference type="NCBI Taxonomy" id="420402"/>
    <lineage>
        <taxon>Bacteria</taxon>
        <taxon>Pseudomonadati</taxon>
        <taxon>Pseudomonadota</taxon>
        <taxon>Gammaproteobacteria</taxon>
        <taxon>Oceanospirillales</taxon>
        <taxon>Oceanospirillaceae</taxon>
        <taxon>Marinobacterium</taxon>
    </lineage>
</organism>
<feature type="transmembrane region" description="Helical" evidence="1">
    <location>
        <begin position="35"/>
        <end position="55"/>
    </location>
</feature>
<dbReference type="InterPro" id="IPR021877">
    <property type="entry name" value="DUF3487"/>
</dbReference>
<dbReference type="NCBIfam" id="TIGR03750">
    <property type="entry name" value="conj_TIGR03750"/>
    <property type="match status" value="1"/>
</dbReference>
<dbReference type="Pfam" id="PF11990">
    <property type="entry name" value="DUF3487"/>
    <property type="match status" value="1"/>
</dbReference>
<proteinExistence type="predicted"/>
<keyword evidence="1" id="KW-0472">Membrane</keyword>
<dbReference type="EMBL" id="CP073347">
    <property type="protein sequence ID" value="UTW12360.1"/>
    <property type="molecule type" value="Genomic_DNA"/>
</dbReference>
<evidence type="ECO:0000256" key="1">
    <source>
        <dbReference type="SAM" id="Phobius"/>
    </source>
</evidence>
<keyword evidence="3" id="KW-1185">Reference proteome</keyword>
<evidence type="ECO:0000313" key="2">
    <source>
        <dbReference type="EMBL" id="UTW12360.1"/>
    </source>
</evidence>
<dbReference type="RefSeq" id="WP_255854431.1">
    <property type="nucleotide sequence ID" value="NZ_CP073347.1"/>
</dbReference>